<dbReference type="PANTHER" id="PTHR33164">
    <property type="entry name" value="TRANSCRIPTIONAL REGULATOR, MARR FAMILY"/>
    <property type="match status" value="1"/>
</dbReference>
<dbReference type="PRINTS" id="PR00598">
    <property type="entry name" value="HTHMARR"/>
</dbReference>
<protein>
    <submittedName>
        <fullName evidence="2">MarR family winged helix-turn-helix transcriptional regulator</fullName>
    </submittedName>
</protein>
<comment type="caution">
    <text evidence="2">The sequence shown here is derived from an EMBL/GenBank/DDBJ whole genome shotgun (WGS) entry which is preliminary data.</text>
</comment>
<evidence type="ECO:0000259" key="1">
    <source>
        <dbReference type="PROSITE" id="PS50995"/>
    </source>
</evidence>
<reference evidence="2" key="1">
    <citation type="submission" date="2022-11" db="EMBL/GenBank/DDBJ databases">
        <authorList>
            <person name="Somphong A."/>
            <person name="Phongsopitanun W."/>
        </authorList>
    </citation>
    <scope>NUCLEOTIDE SEQUENCE</scope>
    <source>
        <strain evidence="2">Pm04-4</strain>
    </source>
</reference>
<dbReference type="Pfam" id="PF12802">
    <property type="entry name" value="MarR_2"/>
    <property type="match status" value="1"/>
</dbReference>
<dbReference type="EMBL" id="JAPNTZ010000014">
    <property type="protein sequence ID" value="MCY1143178.1"/>
    <property type="molecule type" value="Genomic_DNA"/>
</dbReference>
<gene>
    <name evidence="2" type="ORF">OWR29_34715</name>
</gene>
<feature type="domain" description="HTH marR-type" evidence="1">
    <location>
        <begin position="1"/>
        <end position="136"/>
    </location>
</feature>
<dbReference type="PANTHER" id="PTHR33164:SF99">
    <property type="entry name" value="MARR FAMILY REGULATORY PROTEIN"/>
    <property type="match status" value="1"/>
</dbReference>
<dbReference type="InterPro" id="IPR036390">
    <property type="entry name" value="WH_DNA-bd_sf"/>
</dbReference>
<sequence>MDLNVIVLTGLAGGSLERLQLARLAEAGFPGLRRSHGYVFQRLIDGSSTVGQLAKALGITQQGASKQVRELEDLGYVGRVPSPADARVRTIELTARGRAAVETAREVQAALEAQVYEAVGPEKLAAAREALTAMLTMTGDAARIPSRSVPLGEV</sequence>
<name>A0ABT4B9K2_9ACTN</name>
<dbReference type="PROSITE" id="PS50995">
    <property type="entry name" value="HTH_MARR_2"/>
    <property type="match status" value="1"/>
</dbReference>
<dbReference type="InterPro" id="IPR039422">
    <property type="entry name" value="MarR/SlyA-like"/>
</dbReference>
<proteinExistence type="predicted"/>
<keyword evidence="3" id="KW-1185">Reference proteome</keyword>
<dbReference type="RefSeq" id="WP_267567674.1">
    <property type="nucleotide sequence ID" value="NZ_JAPNTZ010000014.1"/>
</dbReference>
<dbReference type="Proteomes" id="UP001151002">
    <property type="component" value="Unassembled WGS sequence"/>
</dbReference>
<organism evidence="2 3">
    <name type="scientific">Paractinoplanes pyxinae</name>
    <dbReference type="NCBI Taxonomy" id="2997416"/>
    <lineage>
        <taxon>Bacteria</taxon>
        <taxon>Bacillati</taxon>
        <taxon>Actinomycetota</taxon>
        <taxon>Actinomycetes</taxon>
        <taxon>Micromonosporales</taxon>
        <taxon>Micromonosporaceae</taxon>
        <taxon>Paractinoplanes</taxon>
    </lineage>
</organism>
<dbReference type="InterPro" id="IPR011991">
    <property type="entry name" value="ArsR-like_HTH"/>
</dbReference>
<accession>A0ABT4B9K2</accession>
<dbReference type="CDD" id="cd00090">
    <property type="entry name" value="HTH_ARSR"/>
    <property type="match status" value="1"/>
</dbReference>
<dbReference type="Gene3D" id="1.10.10.10">
    <property type="entry name" value="Winged helix-like DNA-binding domain superfamily/Winged helix DNA-binding domain"/>
    <property type="match status" value="1"/>
</dbReference>
<evidence type="ECO:0000313" key="3">
    <source>
        <dbReference type="Proteomes" id="UP001151002"/>
    </source>
</evidence>
<dbReference type="InterPro" id="IPR000835">
    <property type="entry name" value="HTH_MarR-typ"/>
</dbReference>
<dbReference type="SMART" id="SM00347">
    <property type="entry name" value="HTH_MARR"/>
    <property type="match status" value="1"/>
</dbReference>
<dbReference type="SUPFAM" id="SSF46785">
    <property type="entry name" value="Winged helix' DNA-binding domain"/>
    <property type="match status" value="1"/>
</dbReference>
<evidence type="ECO:0000313" key="2">
    <source>
        <dbReference type="EMBL" id="MCY1143178.1"/>
    </source>
</evidence>
<dbReference type="InterPro" id="IPR036388">
    <property type="entry name" value="WH-like_DNA-bd_sf"/>
</dbReference>